<evidence type="ECO:0000256" key="4">
    <source>
        <dbReference type="ARBA" id="ARBA00022475"/>
    </source>
</evidence>
<feature type="transmembrane region" description="Helical" evidence="8">
    <location>
        <begin position="75"/>
        <end position="96"/>
    </location>
</feature>
<dbReference type="GO" id="GO:0005886">
    <property type="term" value="C:plasma membrane"/>
    <property type="evidence" value="ECO:0007669"/>
    <property type="project" value="UniProtKB-SubCell"/>
</dbReference>
<keyword evidence="4 8" id="KW-1003">Cell membrane</keyword>
<evidence type="ECO:0000256" key="8">
    <source>
        <dbReference type="RuleBase" id="RU363041"/>
    </source>
</evidence>
<keyword evidence="7 8" id="KW-0472">Membrane</keyword>
<feature type="transmembrane region" description="Helical" evidence="8">
    <location>
        <begin position="234"/>
        <end position="253"/>
    </location>
</feature>
<dbReference type="InterPro" id="IPR002781">
    <property type="entry name" value="TM_pro_TauE-like"/>
</dbReference>
<comment type="similarity">
    <text evidence="2 8">Belongs to the 4-toluene sulfonate uptake permease (TSUP) (TC 2.A.102) family.</text>
</comment>
<dbReference type="PANTHER" id="PTHR30269:SF0">
    <property type="entry name" value="MEMBRANE TRANSPORTER PROTEIN YFCA-RELATED"/>
    <property type="match status" value="1"/>
</dbReference>
<comment type="subcellular location">
    <subcellularLocation>
        <location evidence="1 8">Cell membrane</location>
        <topology evidence="1 8">Multi-pass membrane protein</topology>
    </subcellularLocation>
</comment>
<evidence type="ECO:0000256" key="3">
    <source>
        <dbReference type="ARBA" id="ARBA00022448"/>
    </source>
</evidence>
<accession>A0A930V3F5</accession>
<evidence type="ECO:0000256" key="1">
    <source>
        <dbReference type="ARBA" id="ARBA00004651"/>
    </source>
</evidence>
<sequence length="254" mass="25581">MTPVEAVALLFAGAAAGGINTLVGSGTLITFPTLLAFGVPPVTANVSNNIGLLPGSLAGAWGYRRELVGQRTRAIRLAVASVIGGTTGAVLLLVLPSSAFDTIVPFLVLLGVVLVLAQPAISRRVAARRAERGVVGTGVPVWVWISTAAAGVYGGYFGAAQGVILMGVLGIGIVEDLQRLNAVKNVLASVVNGVAAVVFVFVAHVDWPIAGIIALGSVVGGTLAARFGRRLPAVALRGLIAVVGLVAVTALLVT</sequence>
<evidence type="ECO:0000256" key="7">
    <source>
        <dbReference type="ARBA" id="ARBA00023136"/>
    </source>
</evidence>
<keyword evidence="5 8" id="KW-0812">Transmembrane</keyword>
<dbReference type="RefSeq" id="WP_194504392.1">
    <property type="nucleotide sequence ID" value="NZ_JADIVZ010000009.1"/>
</dbReference>
<evidence type="ECO:0000313" key="9">
    <source>
        <dbReference type="EMBL" id="MBF4163141.1"/>
    </source>
</evidence>
<evidence type="ECO:0000313" key="10">
    <source>
        <dbReference type="Proteomes" id="UP000656804"/>
    </source>
</evidence>
<feature type="transmembrane region" description="Helical" evidence="8">
    <location>
        <begin position="209"/>
        <end position="227"/>
    </location>
</feature>
<feature type="transmembrane region" description="Helical" evidence="8">
    <location>
        <begin position="133"/>
        <end position="150"/>
    </location>
</feature>
<protein>
    <recommendedName>
        <fullName evidence="8">Probable membrane transporter protein</fullName>
    </recommendedName>
</protein>
<dbReference type="AlphaFoldDB" id="A0A930V3F5"/>
<dbReference type="EMBL" id="JADIVZ010000009">
    <property type="protein sequence ID" value="MBF4163141.1"/>
    <property type="molecule type" value="Genomic_DNA"/>
</dbReference>
<comment type="caution">
    <text evidence="9">The sequence shown here is derived from an EMBL/GenBank/DDBJ whole genome shotgun (WGS) entry which is preliminary data.</text>
</comment>
<organism evidence="9 10">
    <name type="scientific">Nocardioides acrostichi</name>
    <dbReference type="NCBI Taxonomy" id="2784339"/>
    <lineage>
        <taxon>Bacteria</taxon>
        <taxon>Bacillati</taxon>
        <taxon>Actinomycetota</taxon>
        <taxon>Actinomycetes</taxon>
        <taxon>Propionibacteriales</taxon>
        <taxon>Nocardioidaceae</taxon>
        <taxon>Nocardioides</taxon>
    </lineage>
</organism>
<feature type="transmembrane region" description="Helical" evidence="8">
    <location>
        <begin position="156"/>
        <end position="174"/>
    </location>
</feature>
<gene>
    <name evidence="9" type="ORF">ISG29_15710</name>
</gene>
<name>A0A930V3F5_9ACTN</name>
<feature type="transmembrane region" description="Helical" evidence="8">
    <location>
        <begin position="102"/>
        <end position="121"/>
    </location>
</feature>
<dbReference type="InterPro" id="IPR052017">
    <property type="entry name" value="TSUP"/>
</dbReference>
<keyword evidence="10" id="KW-1185">Reference proteome</keyword>
<reference evidence="9" key="1">
    <citation type="submission" date="2020-11" db="EMBL/GenBank/DDBJ databases">
        <title>Nocardioides sp. CBS4Y-1, whole genome shotgun sequence.</title>
        <authorList>
            <person name="Tuo L."/>
        </authorList>
    </citation>
    <scope>NUCLEOTIDE SEQUENCE</scope>
    <source>
        <strain evidence="9">CBS4Y-1</strain>
    </source>
</reference>
<evidence type="ECO:0000256" key="5">
    <source>
        <dbReference type="ARBA" id="ARBA00022692"/>
    </source>
</evidence>
<dbReference type="PANTHER" id="PTHR30269">
    <property type="entry name" value="TRANSMEMBRANE PROTEIN YFCA"/>
    <property type="match status" value="1"/>
</dbReference>
<feature type="transmembrane region" description="Helical" evidence="8">
    <location>
        <begin position="186"/>
        <end position="203"/>
    </location>
</feature>
<evidence type="ECO:0000256" key="2">
    <source>
        <dbReference type="ARBA" id="ARBA00009142"/>
    </source>
</evidence>
<feature type="transmembrane region" description="Helical" evidence="8">
    <location>
        <begin position="45"/>
        <end position="63"/>
    </location>
</feature>
<dbReference type="Proteomes" id="UP000656804">
    <property type="component" value="Unassembled WGS sequence"/>
</dbReference>
<keyword evidence="6 8" id="KW-1133">Transmembrane helix</keyword>
<evidence type="ECO:0000256" key="6">
    <source>
        <dbReference type="ARBA" id="ARBA00022989"/>
    </source>
</evidence>
<proteinExistence type="inferred from homology"/>
<keyword evidence="3" id="KW-0813">Transport</keyword>
<dbReference type="Pfam" id="PF01925">
    <property type="entry name" value="TauE"/>
    <property type="match status" value="1"/>
</dbReference>